<feature type="non-terminal residue" evidence="2">
    <location>
        <position position="1"/>
    </location>
</feature>
<dbReference type="Pfam" id="PF00078">
    <property type="entry name" value="RVT_1"/>
    <property type="match status" value="1"/>
</dbReference>
<dbReference type="CDD" id="cd00303">
    <property type="entry name" value="retropepsin_like"/>
    <property type="match status" value="1"/>
</dbReference>
<dbReference type="InterPro" id="IPR053134">
    <property type="entry name" value="RNA-dir_DNA_polymerase"/>
</dbReference>
<sequence length="502" mass="57912">MFQKVEINIPLLDALKQIPKYAKFLKELFVHKRKKMKGNVEVGGIVSAMTRNKDFIVEAPQALPKKCRDPKIFSIPCTIGDCTFANAMLDLGASIHFMPTSIYKSLNFGDLEPTRMTIQLANRSVVQPLGILEDVLVQVNELIFPADFYVLDMEDETSGKGSTLTWGNIRRQHKKAIGWKVSNLPRINPSICMHRILMEEEARPIRQQQRRMNSTILHMVKKEVTKLLATRIIYPISDSQWVSLAQQVPKKSRMTVMKNHQDELVPMWIQNSWRYRRLNQATRKDHFPLPYIDQVLEKLARKSHYCFLDGLSRYMQIHIVLEDQHKTTFTCPFGTFAYTRMPFGLCNAPSTFQHCMTSIFSDMLHDCMVVFMDDFTVYVDSFDACLENLSKVLMRCINTNLVLNFEKFHFMVTEGIVLGHLVSNRGIEVDKSKIDIITSLPNPASMRGGFYKRFINNFNKIALPLSKLLQKDVEFNFDQPCIEAFQELKNRLTSTPILQAPN</sequence>
<dbReference type="Gene3D" id="3.10.10.10">
    <property type="entry name" value="HIV Type 1 Reverse Transcriptase, subunit A, domain 1"/>
    <property type="match status" value="1"/>
</dbReference>
<dbReference type="InterPro" id="IPR043128">
    <property type="entry name" value="Rev_trsase/Diguanyl_cyclase"/>
</dbReference>
<keyword evidence="3" id="KW-1185">Reference proteome</keyword>
<dbReference type="SUPFAM" id="SSF56672">
    <property type="entry name" value="DNA/RNA polymerases"/>
    <property type="match status" value="1"/>
</dbReference>
<dbReference type="InterPro" id="IPR000477">
    <property type="entry name" value="RT_dom"/>
</dbReference>
<dbReference type="EMBL" id="QJKJ01001382">
    <property type="protein sequence ID" value="RDY07874.1"/>
    <property type="molecule type" value="Genomic_DNA"/>
</dbReference>
<dbReference type="Proteomes" id="UP000257109">
    <property type="component" value="Unassembled WGS sequence"/>
</dbReference>
<dbReference type="PANTHER" id="PTHR24559:SF444">
    <property type="entry name" value="REVERSE TRANSCRIPTASE DOMAIN-CONTAINING PROTEIN"/>
    <property type="match status" value="1"/>
</dbReference>
<dbReference type="AlphaFoldDB" id="A0A371HYU7"/>
<dbReference type="InterPro" id="IPR021109">
    <property type="entry name" value="Peptidase_aspartic_dom_sf"/>
</dbReference>
<reference evidence="2" key="1">
    <citation type="submission" date="2018-05" db="EMBL/GenBank/DDBJ databases">
        <title>Draft genome of Mucuna pruriens seed.</title>
        <authorList>
            <person name="Nnadi N.E."/>
            <person name="Vos R."/>
            <person name="Hasami M.H."/>
            <person name="Devisetty U.K."/>
            <person name="Aguiy J.C."/>
        </authorList>
    </citation>
    <scope>NUCLEOTIDE SEQUENCE [LARGE SCALE GENOMIC DNA]</scope>
    <source>
        <strain evidence="2">JCA_2017</strain>
    </source>
</reference>
<dbReference type="PANTHER" id="PTHR24559">
    <property type="entry name" value="TRANSPOSON TY3-I GAG-POL POLYPROTEIN"/>
    <property type="match status" value="1"/>
</dbReference>
<feature type="domain" description="Reverse transcriptase" evidence="1">
    <location>
        <begin position="270"/>
        <end position="420"/>
    </location>
</feature>
<name>A0A371HYU7_MUCPR</name>
<evidence type="ECO:0000259" key="1">
    <source>
        <dbReference type="Pfam" id="PF00078"/>
    </source>
</evidence>
<accession>A0A371HYU7</accession>
<dbReference type="OrthoDB" id="94509at2759"/>
<evidence type="ECO:0000313" key="2">
    <source>
        <dbReference type="EMBL" id="RDY07874.1"/>
    </source>
</evidence>
<organism evidence="2 3">
    <name type="scientific">Mucuna pruriens</name>
    <name type="common">Velvet bean</name>
    <name type="synonym">Dolichos pruriens</name>
    <dbReference type="NCBI Taxonomy" id="157652"/>
    <lineage>
        <taxon>Eukaryota</taxon>
        <taxon>Viridiplantae</taxon>
        <taxon>Streptophyta</taxon>
        <taxon>Embryophyta</taxon>
        <taxon>Tracheophyta</taxon>
        <taxon>Spermatophyta</taxon>
        <taxon>Magnoliopsida</taxon>
        <taxon>eudicotyledons</taxon>
        <taxon>Gunneridae</taxon>
        <taxon>Pentapetalae</taxon>
        <taxon>rosids</taxon>
        <taxon>fabids</taxon>
        <taxon>Fabales</taxon>
        <taxon>Fabaceae</taxon>
        <taxon>Papilionoideae</taxon>
        <taxon>50 kb inversion clade</taxon>
        <taxon>NPAAA clade</taxon>
        <taxon>indigoferoid/millettioid clade</taxon>
        <taxon>Phaseoleae</taxon>
        <taxon>Mucuna</taxon>
    </lineage>
</organism>
<gene>
    <name evidence="2" type="primary">POL</name>
    <name evidence="2" type="ORF">CR513_07950</name>
</gene>
<dbReference type="Gene3D" id="2.40.70.10">
    <property type="entry name" value="Acid Proteases"/>
    <property type="match status" value="1"/>
</dbReference>
<dbReference type="Gene3D" id="3.30.70.270">
    <property type="match status" value="2"/>
</dbReference>
<proteinExistence type="predicted"/>
<evidence type="ECO:0000313" key="3">
    <source>
        <dbReference type="Proteomes" id="UP000257109"/>
    </source>
</evidence>
<comment type="caution">
    <text evidence="2">The sequence shown here is derived from an EMBL/GenBank/DDBJ whole genome shotgun (WGS) entry which is preliminary data.</text>
</comment>
<dbReference type="CDD" id="cd01647">
    <property type="entry name" value="RT_LTR"/>
    <property type="match status" value="1"/>
</dbReference>
<dbReference type="InterPro" id="IPR043502">
    <property type="entry name" value="DNA/RNA_pol_sf"/>
</dbReference>
<protein>
    <submittedName>
        <fullName evidence="2">Retrovirus-related Pol polyprotein</fullName>
    </submittedName>
</protein>